<gene>
    <name evidence="1" type="ORF">HMI01_05930</name>
</gene>
<dbReference type="Proteomes" id="UP000321773">
    <property type="component" value="Unassembled WGS sequence"/>
</dbReference>
<proteinExistence type="predicted"/>
<name>A0ABQ0VUB2_9BACI</name>
<protein>
    <submittedName>
        <fullName evidence="1">Uncharacterized protein</fullName>
    </submittedName>
</protein>
<dbReference type="EMBL" id="BJWJ01000004">
    <property type="protein sequence ID" value="GEM03605.1"/>
    <property type="molecule type" value="Genomic_DNA"/>
</dbReference>
<comment type="caution">
    <text evidence="1">The sequence shown here is derived from an EMBL/GenBank/DDBJ whole genome shotgun (WGS) entry which is preliminary data.</text>
</comment>
<accession>A0ABQ0VUB2</accession>
<evidence type="ECO:0000313" key="1">
    <source>
        <dbReference type="EMBL" id="GEM03605.1"/>
    </source>
</evidence>
<reference evidence="1 2" key="1">
    <citation type="submission" date="2019-07" db="EMBL/GenBank/DDBJ databases">
        <title>Whole genome shotgun sequence of Halolactibacillus miurensis NBRC 100873.</title>
        <authorList>
            <person name="Hosoyama A."/>
            <person name="Uohara A."/>
            <person name="Ohji S."/>
            <person name="Ichikawa N."/>
        </authorList>
    </citation>
    <scope>NUCLEOTIDE SEQUENCE [LARGE SCALE GENOMIC DNA]</scope>
    <source>
        <strain evidence="1 2">NBRC 100873</strain>
    </source>
</reference>
<organism evidence="1 2">
    <name type="scientific">Halolactibacillus miurensis</name>
    <dbReference type="NCBI Taxonomy" id="306541"/>
    <lineage>
        <taxon>Bacteria</taxon>
        <taxon>Bacillati</taxon>
        <taxon>Bacillota</taxon>
        <taxon>Bacilli</taxon>
        <taxon>Bacillales</taxon>
        <taxon>Bacillaceae</taxon>
        <taxon>Halolactibacillus</taxon>
    </lineage>
</organism>
<evidence type="ECO:0000313" key="2">
    <source>
        <dbReference type="Proteomes" id="UP000321773"/>
    </source>
</evidence>
<keyword evidence="2" id="KW-1185">Reference proteome</keyword>
<sequence length="61" mass="7059">MQSNKIAKFIIAGVFNKCNPIGREIVAFVYKILTFFKNIEMKLDMIGFSTVKIKEKNINLF</sequence>